<dbReference type="Pfam" id="PF00078">
    <property type="entry name" value="RVT_1"/>
    <property type="match status" value="1"/>
</dbReference>
<proteinExistence type="predicted"/>
<feature type="domain" description="Reverse transcriptase zinc-binding" evidence="2">
    <location>
        <begin position="312"/>
        <end position="375"/>
    </location>
</feature>
<dbReference type="EMBL" id="BKCJ010000325">
    <property type="protein sequence ID" value="GEU32157.1"/>
    <property type="molecule type" value="Genomic_DNA"/>
</dbReference>
<sequence length="442" mass="50028">MFFKVDFVKAYDSVRWDFFDGVLNKFGFGNKWRTWIQSFLRSSRGSILINGSPTEEFQFFKGLKQACAGLFTGIILSSSLNLSHLFYTDDAMFVGQWCDANIDTLVHILECFYQVSGMRINMSKSRILGVPVEESKVKNAAGKLGCLILKTLFLYLGTKVGGSMSRVLAWKVVVDKKSSLWTRVIKAIHGDDGSVGKNKLGSVRSCWMNVVHESKELENLRVNIFDYIRLKVGNGESTLFWEEKWIDGLVLKDIKRRCEAVSIRCISELINIVPLVPMADRCVWSLESSGEFSVASLRKVIDGERFPGGISGTRWVKLVPIKVNVLAWKIKTDAIPTRFNISRRGITIDSLPCPICDCGVESTSHLFFECSLVRQLARKVSRWWNVGYSDVNSYDEWLKWIVSLRLTGKTKLMIEGVFMLCGGQFGHIVISCFSKINLLRRG</sequence>
<keyword evidence="3" id="KW-0808">Transferase</keyword>
<gene>
    <name evidence="3" type="ORF">Tci_004135</name>
</gene>
<keyword evidence="3" id="KW-0695">RNA-directed DNA polymerase</keyword>
<dbReference type="AlphaFoldDB" id="A0A6L2J6I4"/>
<dbReference type="Pfam" id="PF13966">
    <property type="entry name" value="zf-RVT"/>
    <property type="match status" value="1"/>
</dbReference>
<evidence type="ECO:0000259" key="2">
    <source>
        <dbReference type="Pfam" id="PF13966"/>
    </source>
</evidence>
<protein>
    <submittedName>
        <fullName evidence="3">RNA-directed DNA polymerase, eukaryota</fullName>
    </submittedName>
</protein>
<name>A0A6L2J6I4_TANCI</name>
<organism evidence="3">
    <name type="scientific">Tanacetum cinerariifolium</name>
    <name type="common">Dalmatian daisy</name>
    <name type="synonym">Chrysanthemum cinerariifolium</name>
    <dbReference type="NCBI Taxonomy" id="118510"/>
    <lineage>
        <taxon>Eukaryota</taxon>
        <taxon>Viridiplantae</taxon>
        <taxon>Streptophyta</taxon>
        <taxon>Embryophyta</taxon>
        <taxon>Tracheophyta</taxon>
        <taxon>Spermatophyta</taxon>
        <taxon>Magnoliopsida</taxon>
        <taxon>eudicotyledons</taxon>
        <taxon>Gunneridae</taxon>
        <taxon>Pentapetalae</taxon>
        <taxon>asterids</taxon>
        <taxon>campanulids</taxon>
        <taxon>Asterales</taxon>
        <taxon>Asteraceae</taxon>
        <taxon>Asteroideae</taxon>
        <taxon>Anthemideae</taxon>
        <taxon>Anthemidinae</taxon>
        <taxon>Tanacetum</taxon>
    </lineage>
</organism>
<evidence type="ECO:0000313" key="3">
    <source>
        <dbReference type="EMBL" id="GEU32157.1"/>
    </source>
</evidence>
<dbReference type="PANTHER" id="PTHR33116">
    <property type="entry name" value="REVERSE TRANSCRIPTASE ZINC-BINDING DOMAIN-CONTAINING PROTEIN-RELATED-RELATED"/>
    <property type="match status" value="1"/>
</dbReference>
<dbReference type="GO" id="GO:0003964">
    <property type="term" value="F:RNA-directed DNA polymerase activity"/>
    <property type="evidence" value="ECO:0007669"/>
    <property type="project" value="UniProtKB-KW"/>
</dbReference>
<dbReference type="InterPro" id="IPR026960">
    <property type="entry name" value="RVT-Znf"/>
</dbReference>
<feature type="domain" description="Reverse transcriptase" evidence="1">
    <location>
        <begin position="2"/>
        <end position="128"/>
    </location>
</feature>
<accession>A0A6L2J6I4</accession>
<dbReference type="InterPro" id="IPR000477">
    <property type="entry name" value="RT_dom"/>
</dbReference>
<reference evidence="3" key="1">
    <citation type="journal article" date="2019" name="Sci. Rep.">
        <title>Draft genome of Tanacetum cinerariifolium, the natural source of mosquito coil.</title>
        <authorList>
            <person name="Yamashiro T."/>
            <person name="Shiraishi A."/>
            <person name="Satake H."/>
            <person name="Nakayama K."/>
        </authorList>
    </citation>
    <scope>NUCLEOTIDE SEQUENCE</scope>
</reference>
<dbReference type="PANTHER" id="PTHR33116:SF81">
    <property type="entry name" value="RNA-DIRECTED DNA POLYMERASE"/>
    <property type="match status" value="1"/>
</dbReference>
<comment type="caution">
    <text evidence="3">The sequence shown here is derived from an EMBL/GenBank/DDBJ whole genome shotgun (WGS) entry which is preliminary data.</text>
</comment>
<evidence type="ECO:0000259" key="1">
    <source>
        <dbReference type="Pfam" id="PF00078"/>
    </source>
</evidence>
<keyword evidence="3" id="KW-0548">Nucleotidyltransferase</keyword>